<evidence type="ECO:0000313" key="1">
    <source>
        <dbReference type="EMBL" id="VEL10652.1"/>
    </source>
</evidence>
<comment type="caution">
    <text evidence="1">The sequence shown here is derived from an EMBL/GenBank/DDBJ whole genome shotgun (WGS) entry which is preliminary data.</text>
</comment>
<dbReference type="AlphaFoldDB" id="A0A448WFW9"/>
<dbReference type="EMBL" id="CAAALY010009596">
    <property type="protein sequence ID" value="VEL10652.1"/>
    <property type="molecule type" value="Genomic_DNA"/>
</dbReference>
<protein>
    <submittedName>
        <fullName evidence="1">Uncharacterized protein</fullName>
    </submittedName>
</protein>
<organism evidence="1 2">
    <name type="scientific">Protopolystoma xenopodis</name>
    <dbReference type="NCBI Taxonomy" id="117903"/>
    <lineage>
        <taxon>Eukaryota</taxon>
        <taxon>Metazoa</taxon>
        <taxon>Spiralia</taxon>
        <taxon>Lophotrochozoa</taxon>
        <taxon>Platyhelminthes</taxon>
        <taxon>Monogenea</taxon>
        <taxon>Polyopisthocotylea</taxon>
        <taxon>Polystomatidea</taxon>
        <taxon>Polystomatidae</taxon>
        <taxon>Protopolystoma</taxon>
    </lineage>
</organism>
<proteinExistence type="predicted"/>
<evidence type="ECO:0000313" key="2">
    <source>
        <dbReference type="Proteomes" id="UP000784294"/>
    </source>
</evidence>
<sequence>MTLRRVFCVVRSTYVDLSLRRPTSSRGIENRPLEMASICPSIGGVCQLVCILAHLRSELPDAGEYSGWRGN</sequence>
<name>A0A448WFW9_9PLAT</name>
<accession>A0A448WFW9</accession>
<gene>
    <name evidence="1" type="ORF">PXEA_LOCUS4092</name>
</gene>
<reference evidence="1" key="1">
    <citation type="submission" date="2018-11" db="EMBL/GenBank/DDBJ databases">
        <authorList>
            <consortium name="Pathogen Informatics"/>
        </authorList>
    </citation>
    <scope>NUCLEOTIDE SEQUENCE</scope>
</reference>
<keyword evidence="2" id="KW-1185">Reference proteome</keyword>
<dbReference type="Proteomes" id="UP000784294">
    <property type="component" value="Unassembled WGS sequence"/>
</dbReference>